<evidence type="ECO:0000256" key="8">
    <source>
        <dbReference type="ARBA" id="ARBA00034811"/>
    </source>
</evidence>
<evidence type="ECO:0000256" key="2">
    <source>
        <dbReference type="ARBA" id="ARBA00006914"/>
    </source>
</evidence>
<dbReference type="GO" id="GO:0005524">
    <property type="term" value="F:ATP binding"/>
    <property type="evidence" value="ECO:0007669"/>
    <property type="project" value="UniProtKB-KW"/>
</dbReference>
<dbReference type="SUPFAM" id="SSF52540">
    <property type="entry name" value="P-loop containing nucleoside triphosphate hydrolases"/>
    <property type="match status" value="2"/>
</dbReference>
<sequence length="947" mass="103344">MVERRRPLVLSSTKALVNSVLSSSRTKGGDGIERSDQLSADFTSQTIQLQAGVLLLSKERTENSHRSDVASLDDSALVGLSTSVLKRLSITSGSLILVKNVETNVQRIGQAIVLDPPNIHEDTPNNGLHFSQLSETMLVFPSYSFPQTSYAPLDVEAAYLSPLLVFNLNLHVSCLKSLVHQGKGTLATLFEGQEDYETNGKGGKASVVSLALEPWAQLPRYASHLRVSFVKIPDCGFLESLKGSSSIEAEDRQEMIDLALNNYFAIDRYLARGDLFNICINWNCKSAICIPCNQKMQNGSNNVIYFKVVAMEPSEQPVLKVNRTQTALVLGGSVPSAVPPDLLIPGPKGLAPLQGNTVKILASILTPPLCPSALSSRFRVSVLLYGSAGCGKRTVVKHVAKRLGLHVVEYSCHNLMPSSEKKASVALAQAFSAAHRYSPTILLLRHFDVFRNLASHEGSPHDQVGVNSEIASIIREFTEPVIEDEDNFCEEKLDDDTEVKHAERICGHPVLLVAAADSSEGLPPTIRRCFSHEVSMGPLTEEQRIKMLSQSLQRVSDILPDTSTEDLVKELVGQTSGFMPRDMRALIADAGTNLIPRRNILPGNVESGNFDGKRTLGSKPAKDNKSISDAPQVLGKEDLVKALERSKKRNASALGTPKVPNVKWKDVGGLEDVKKSILDTVQLPLLHKDLFSSGLRKRSGVLLYGPPGTGKTLLAKAVATECSLNFLSVKGPELINMYIGESEKNVRDIFQKARSARPCVIFFDELDSLAPARGASGDSGGVMDRVVSQMLAEIDGLNDSTQDLFIIGASNRPDLIDPALLRPGRFDKLLYVGVNSDPSYRERVLKALTRKFKMHKDVSLFAIAKKCPSNFTGADMYALCADAWFHAAKRKALAPHLDSTCLDDEADSVTVEYDDFVKVLAELSPSLSMAELRKYELLRDQFEGASK</sequence>
<dbReference type="PROSITE" id="PS00674">
    <property type="entry name" value="AAA"/>
    <property type="match status" value="1"/>
</dbReference>
<keyword evidence="6" id="KW-0067">ATP-binding</keyword>
<reference evidence="12 13" key="1">
    <citation type="submission" date="2024-02" db="EMBL/GenBank/DDBJ databases">
        <authorList>
            <person name="Vignale AGUSTIN F."/>
            <person name="Sosa J E."/>
            <person name="Modenutti C."/>
        </authorList>
    </citation>
    <scope>NUCLEOTIDE SEQUENCE [LARGE SCALE GENOMIC DNA]</scope>
</reference>
<evidence type="ECO:0000256" key="1">
    <source>
        <dbReference type="ARBA" id="ARBA00004370"/>
    </source>
</evidence>
<evidence type="ECO:0000256" key="4">
    <source>
        <dbReference type="ARBA" id="ARBA00022741"/>
    </source>
</evidence>
<gene>
    <name evidence="12" type="ORF">ILEXP_LOCUS45741</name>
</gene>
<dbReference type="PANTHER" id="PTHR23077">
    <property type="entry name" value="AAA-FAMILY ATPASE"/>
    <property type="match status" value="1"/>
</dbReference>
<dbReference type="FunFam" id="3.40.50.300:FF:001716">
    <property type="entry name" value="Peroxisome biogenesis protein 6"/>
    <property type="match status" value="1"/>
</dbReference>
<dbReference type="SMART" id="SM00382">
    <property type="entry name" value="AAA"/>
    <property type="match status" value="2"/>
</dbReference>
<keyword evidence="4" id="KW-0547">Nucleotide-binding</keyword>
<name>A0ABC8U2C6_9AQUA</name>
<comment type="similarity">
    <text evidence="2">Belongs to the AAA ATPase family.</text>
</comment>
<dbReference type="GO" id="GO:0016020">
    <property type="term" value="C:membrane"/>
    <property type="evidence" value="ECO:0007669"/>
    <property type="project" value="UniProtKB-SubCell"/>
</dbReference>
<protein>
    <recommendedName>
        <fullName evidence="8">Peroxisomal ATPase PEX6</fullName>
    </recommendedName>
    <alternativeName>
        <fullName evidence="9">Peroxin-6</fullName>
    </alternativeName>
</protein>
<dbReference type="GO" id="GO:0016787">
    <property type="term" value="F:hydrolase activity"/>
    <property type="evidence" value="ECO:0007669"/>
    <property type="project" value="UniProtKB-KW"/>
</dbReference>
<dbReference type="InterPro" id="IPR027417">
    <property type="entry name" value="P-loop_NTPase"/>
</dbReference>
<dbReference type="InterPro" id="IPR003959">
    <property type="entry name" value="ATPase_AAA_core"/>
</dbReference>
<keyword evidence="5" id="KW-0378">Hydrolase</keyword>
<evidence type="ECO:0000256" key="10">
    <source>
        <dbReference type="ARBA" id="ARBA00048778"/>
    </source>
</evidence>
<dbReference type="Gene3D" id="3.40.50.300">
    <property type="entry name" value="P-loop containing nucleotide triphosphate hydrolases"/>
    <property type="match status" value="2"/>
</dbReference>
<evidence type="ECO:0000256" key="9">
    <source>
        <dbReference type="ARBA" id="ARBA00034920"/>
    </source>
</evidence>
<dbReference type="InterPro" id="IPR003593">
    <property type="entry name" value="AAA+_ATPase"/>
</dbReference>
<evidence type="ECO:0000259" key="11">
    <source>
        <dbReference type="SMART" id="SM00382"/>
    </source>
</evidence>
<dbReference type="InterPro" id="IPR047533">
    <property type="entry name" value="RecA-like_PEX6_r2"/>
</dbReference>
<feature type="domain" description="AAA+ ATPase" evidence="11">
    <location>
        <begin position="378"/>
        <end position="540"/>
    </location>
</feature>
<dbReference type="EMBL" id="CAUOFW020006724">
    <property type="protein sequence ID" value="CAK9175913.1"/>
    <property type="molecule type" value="Genomic_DNA"/>
</dbReference>
<dbReference type="InterPro" id="IPR050168">
    <property type="entry name" value="AAA_ATPase_domain"/>
</dbReference>
<keyword evidence="13" id="KW-1185">Reference proteome</keyword>
<comment type="catalytic activity">
    <reaction evidence="10">
        <text>ATP + H2O = ADP + phosphate + H(+)</text>
        <dbReference type="Rhea" id="RHEA:13065"/>
        <dbReference type="ChEBI" id="CHEBI:15377"/>
        <dbReference type="ChEBI" id="CHEBI:15378"/>
        <dbReference type="ChEBI" id="CHEBI:30616"/>
        <dbReference type="ChEBI" id="CHEBI:43474"/>
        <dbReference type="ChEBI" id="CHEBI:456216"/>
    </reaction>
    <physiologicalReaction direction="left-to-right" evidence="10">
        <dbReference type="Rhea" id="RHEA:13066"/>
    </physiologicalReaction>
</comment>
<dbReference type="Proteomes" id="UP001642360">
    <property type="component" value="Unassembled WGS sequence"/>
</dbReference>
<dbReference type="Gene3D" id="1.10.8.60">
    <property type="match status" value="1"/>
</dbReference>
<proteinExistence type="inferred from homology"/>
<keyword evidence="7" id="KW-0472">Membrane</keyword>
<organism evidence="12 13">
    <name type="scientific">Ilex paraguariensis</name>
    <name type="common">yerba mate</name>
    <dbReference type="NCBI Taxonomy" id="185542"/>
    <lineage>
        <taxon>Eukaryota</taxon>
        <taxon>Viridiplantae</taxon>
        <taxon>Streptophyta</taxon>
        <taxon>Embryophyta</taxon>
        <taxon>Tracheophyta</taxon>
        <taxon>Spermatophyta</taxon>
        <taxon>Magnoliopsida</taxon>
        <taxon>eudicotyledons</taxon>
        <taxon>Gunneridae</taxon>
        <taxon>Pentapetalae</taxon>
        <taxon>asterids</taxon>
        <taxon>campanulids</taxon>
        <taxon>Aquifoliales</taxon>
        <taxon>Aquifoliaceae</taxon>
        <taxon>Ilex</taxon>
    </lineage>
</organism>
<accession>A0ABC8U2C6</accession>
<dbReference type="PANTHER" id="PTHR23077:SF9">
    <property type="entry name" value="PEROXISOMAL ATPASE PEX6"/>
    <property type="match status" value="1"/>
</dbReference>
<dbReference type="FunFam" id="3.40.50.300:FF:000109">
    <property type="entry name" value="Peroxisomal biogenesis factor 6"/>
    <property type="match status" value="1"/>
</dbReference>
<evidence type="ECO:0000313" key="12">
    <source>
        <dbReference type="EMBL" id="CAK9175913.1"/>
    </source>
</evidence>
<dbReference type="InterPro" id="IPR003960">
    <property type="entry name" value="ATPase_AAA_CS"/>
</dbReference>
<comment type="caution">
    <text evidence="12">The sequence shown here is derived from an EMBL/GenBank/DDBJ whole genome shotgun (WGS) entry which is preliminary data.</text>
</comment>
<evidence type="ECO:0000256" key="7">
    <source>
        <dbReference type="ARBA" id="ARBA00023136"/>
    </source>
</evidence>
<evidence type="ECO:0000256" key="6">
    <source>
        <dbReference type="ARBA" id="ARBA00022840"/>
    </source>
</evidence>
<evidence type="ECO:0000256" key="3">
    <source>
        <dbReference type="ARBA" id="ARBA00022593"/>
    </source>
</evidence>
<evidence type="ECO:0000256" key="5">
    <source>
        <dbReference type="ARBA" id="ARBA00022801"/>
    </source>
</evidence>
<dbReference type="GO" id="GO:0007031">
    <property type="term" value="P:peroxisome organization"/>
    <property type="evidence" value="ECO:0007669"/>
    <property type="project" value="UniProtKB-KW"/>
</dbReference>
<comment type="subcellular location">
    <subcellularLocation>
        <location evidence="1">Membrane</location>
    </subcellularLocation>
</comment>
<feature type="domain" description="AAA+ ATPase" evidence="11">
    <location>
        <begin position="697"/>
        <end position="837"/>
    </location>
</feature>
<dbReference type="Pfam" id="PF00004">
    <property type="entry name" value="AAA"/>
    <property type="match status" value="2"/>
</dbReference>
<keyword evidence="3" id="KW-0962">Peroxisome biogenesis</keyword>
<dbReference type="AlphaFoldDB" id="A0ABC8U2C6"/>
<dbReference type="CDD" id="cd19527">
    <property type="entry name" value="RecA-like_PEX6_r2"/>
    <property type="match status" value="1"/>
</dbReference>
<evidence type="ECO:0000313" key="13">
    <source>
        <dbReference type="Proteomes" id="UP001642360"/>
    </source>
</evidence>